<dbReference type="PROSITE" id="PS50853">
    <property type="entry name" value="FN3"/>
    <property type="match status" value="4"/>
</dbReference>
<gene>
    <name evidence="6" type="ORF">T190115A13A_20346</name>
</gene>
<feature type="chain" id="PRO_5045239741" evidence="4">
    <location>
        <begin position="20"/>
        <end position="1576"/>
    </location>
</feature>
<dbReference type="InterPro" id="IPR024079">
    <property type="entry name" value="MetalloPept_cat_dom_sf"/>
</dbReference>
<name>A0ABP1F9K6_9FLAO</name>
<dbReference type="Pfam" id="PF05572">
    <property type="entry name" value="Peptidase_M43"/>
    <property type="match status" value="1"/>
</dbReference>
<proteinExistence type="predicted"/>
<feature type="domain" description="Fibronectin type-III" evidence="5">
    <location>
        <begin position="910"/>
        <end position="995"/>
    </location>
</feature>
<evidence type="ECO:0000256" key="3">
    <source>
        <dbReference type="SAM" id="MobiDB-lite"/>
    </source>
</evidence>
<organism evidence="6 7">
    <name type="scientific">Tenacibaculum vairaonense</name>
    <dbReference type="NCBI Taxonomy" id="3137860"/>
    <lineage>
        <taxon>Bacteria</taxon>
        <taxon>Pseudomonadati</taxon>
        <taxon>Bacteroidota</taxon>
        <taxon>Flavobacteriia</taxon>
        <taxon>Flavobacteriales</taxon>
        <taxon>Flavobacteriaceae</taxon>
        <taxon>Tenacibaculum</taxon>
    </lineage>
</organism>
<evidence type="ECO:0000256" key="2">
    <source>
        <dbReference type="ARBA" id="ARBA00022737"/>
    </source>
</evidence>
<feature type="compositionally biased region" description="Polar residues" evidence="3">
    <location>
        <begin position="982"/>
        <end position="1006"/>
    </location>
</feature>
<dbReference type="InterPro" id="IPR008754">
    <property type="entry name" value="Peptidase_M43"/>
</dbReference>
<dbReference type="NCBIfam" id="TIGR04183">
    <property type="entry name" value="Por_Secre_tail"/>
    <property type="match status" value="1"/>
</dbReference>
<dbReference type="RefSeq" id="WP_348738723.1">
    <property type="nucleotide sequence ID" value="NZ_CAXJRC010000022.1"/>
</dbReference>
<sequence>MRIIPTILLLLCFSMYVTAQNKEGSCTTSTVMNDHFKKHPKEYQEFLKFNEYSKNFGKQRSKTQARLASSTIIIPVVFHIYGRTQNGSTITDENIINSLKMVNEDFQGLNPDFDTVDPLFVGRKSKTNILFKLAAIDPNGNPTTGIVDHAASGGQGNYNSPIVAADAWDNYKYMNVYITEKIHDDGKDSTRSGIAWYPSKKDSDANLARVVYNGRYLKGNTDDEFASILTHEFGHWLNLLHTFEGGCASLTQDYVSDTPQEDKASSDDGCIVGATDCGDSLINYENYMGYDSAGGCAKMFTKGQTDRMYAALNHSARFPLWQNANLIATGTGGSLAVTPRMHDGNTWKENTKFLTVCPGTNVKIGMQNVGLQNVELIKPNGSKDITPDGSTFWNLNNVQANDAGTYLIKYKDNNGGTGFGVVRLQVGFELVSWLKVNDDDWYSGDKLKACPGSNITIAMPSGLSGTKSLRLPNGSVHNVADNDGSWVFNNITNANAGVYTLIYDLGGCSYTTEVEVITQNKLTPWVALNNAWVQRDFVEACVGDKVHLGMQNIGIQNVTITGPNGFFDSTPDVGTGFEFTSITDQHYGTYTITWNDPASCSGSVDLVIRPTNNGLEGYVRDNANKWTKSNTIFACAGDNIAIGTHNKYAGKQLKLTRPDGTSTTTNEHTFWTFNNINGSNAGDYKIEYNNGRCYGETIVTVKLGVEDLSNKIEYQLNEAQYTNATNNTLTINEGDKIRLKIPQNLFNGSIAWTGPNNFSSDISTVEITDSADASIHGGTYTATITSTNGCNSANATQTVNFIINFGGGNDDTQAPSAPSNLIATNITTSSLTLSWGASTDNVGVTSYEVFRGATSIGTSTTTSFNVSGLTPATSYAFTVKAKDAAGNTSIASNQVNATTEDNADTQAPTAPTNLVASNISTTTLSLSWGASTDNVGVASYEVFRGATSIGTSTTTSFQVNGLTSGTSYTFTVKAKDAAGNESAASNEVSVTTTEDSDTQAPTAPSNLTVSNLAETGLDLNWTASTDNVGVTGYDVYQGANKIATVAVTNYSVTGLQPDTNYSFSVKARDAAGNESSASNVVNTKTLGGDIGIPVTYCEASNAQGSLHITRVQFGGIDNSTGYTAYSNHTNISTNLNVGEATPLTVNLNNGHWTFNAVGVWIDWNNNGNFEDAGEKVYSKFAAGPYTANITAPSSASGNSVRMRVRVGYGSEAKITPCGADTYLGEVEDYTITVGGAVVDTQAPSVPSGVVASNITETTLSLNWVASTDNVGVTSYEVYRDGNSIGTTNTTAYNATGLVAGTTYTFTVKANDAAGNSSGLSSAIIVTTSSPASGNVVYVDMNDVTINSGTTWSPFQMETGDGDTRFYTWYTSNSLRMLYTNNKPLVTNGTTGNVTYITEGTTVGSSSNFNTESQLTLSSNSYNDWHGKSGYIGFSFKISGATHYGWLYLTVSSDGNSVTFKDYAYNSTAGEGLIAQRPAGTSSKVGKSKEEAKQQVFSELKAYPNPFNNQSTIDLSSLGNEKITLSVYNILGKELMSKEYSRNPGSILIGDELEVSGSYFVKIITKSKTETLKIIKQ</sequence>
<reference evidence="6 7" key="1">
    <citation type="submission" date="2024-05" db="EMBL/GenBank/DDBJ databases">
        <authorList>
            <person name="Duchaud E."/>
        </authorList>
    </citation>
    <scope>NUCLEOTIDE SEQUENCE [LARGE SCALE GENOMIC DNA]</scope>
    <source>
        <strain evidence="6">Ena-SAMPLE-TAB-13-05-2024-13:56:06:370-140305</strain>
    </source>
</reference>
<feature type="signal peptide" evidence="4">
    <location>
        <begin position="1"/>
        <end position="19"/>
    </location>
</feature>
<comment type="caution">
    <text evidence="6">The sequence shown here is derived from an EMBL/GenBank/DDBJ whole genome shotgun (WGS) entry which is preliminary data.</text>
</comment>
<dbReference type="Gene3D" id="2.60.40.10">
    <property type="entry name" value="Immunoglobulins"/>
    <property type="match status" value="4"/>
</dbReference>
<keyword evidence="2" id="KW-0677">Repeat</keyword>
<dbReference type="CDD" id="cd00063">
    <property type="entry name" value="FN3"/>
    <property type="match status" value="4"/>
</dbReference>
<dbReference type="InterPro" id="IPR003961">
    <property type="entry name" value="FN3_dom"/>
</dbReference>
<protein>
    <submittedName>
        <fullName evidence="6">Por secretion system C-terminal sorting domain-containing protein</fullName>
    </submittedName>
</protein>
<dbReference type="Pfam" id="PF18962">
    <property type="entry name" value="Por_Secre_tail"/>
    <property type="match status" value="1"/>
</dbReference>
<feature type="domain" description="Fibronectin type-III" evidence="5">
    <location>
        <begin position="1245"/>
        <end position="1330"/>
    </location>
</feature>
<evidence type="ECO:0000313" key="7">
    <source>
        <dbReference type="Proteomes" id="UP001497602"/>
    </source>
</evidence>
<keyword evidence="7" id="KW-1185">Reference proteome</keyword>
<dbReference type="InterPro" id="IPR050964">
    <property type="entry name" value="Striated_Muscle_Regulatory"/>
</dbReference>
<dbReference type="InterPro" id="IPR036116">
    <property type="entry name" value="FN3_sf"/>
</dbReference>
<evidence type="ECO:0000313" key="6">
    <source>
        <dbReference type="EMBL" id="CAL2107066.1"/>
    </source>
</evidence>
<dbReference type="Gene3D" id="3.40.390.10">
    <property type="entry name" value="Collagenase (Catalytic Domain)"/>
    <property type="match status" value="1"/>
</dbReference>
<dbReference type="Proteomes" id="UP001497602">
    <property type="component" value="Unassembled WGS sequence"/>
</dbReference>
<feature type="domain" description="Fibronectin type-III" evidence="5">
    <location>
        <begin position="817"/>
        <end position="902"/>
    </location>
</feature>
<dbReference type="SUPFAM" id="SSF55486">
    <property type="entry name" value="Metalloproteases ('zincins'), catalytic domain"/>
    <property type="match status" value="1"/>
</dbReference>
<feature type="domain" description="Fibronectin type-III" evidence="5">
    <location>
        <begin position="1003"/>
        <end position="1088"/>
    </location>
</feature>
<dbReference type="PANTHER" id="PTHR13817:SF73">
    <property type="entry name" value="FIBRONECTIN TYPE-III DOMAIN-CONTAINING PROTEIN"/>
    <property type="match status" value="1"/>
</dbReference>
<dbReference type="InterPro" id="IPR026444">
    <property type="entry name" value="Secre_tail"/>
</dbReference>
<dbReference type="SMART" id="SM00060">
    <property type="entry name" value="FN3"/>
    <property type="match status" value="4"/>
</dbReference>
<keyword evidence="1 4" id="KW-0732">Signal</keyword>
<evidence type="ECO:0000256" key="4">
    <source>
        <dbReference type="SAM" id="SignalP"/>
    </source>
</evidence>
<evidence type="ECO:0000256" key="1">
    <source>
        <dbReference type="ARBA" id="ARBA00022729"/>
    </source>
</evidence>
<dbReference type="SUPFAM" id="SSF49265">
    <property type="entry name" value="Fibronectin type III"/>
    <property type="match status" value="3"/>
</dbReference>
<dbReference type="Pfam" id="PF20009">
    <property type="entry name" value="GEVED"/>
    <property type="match status" value="1"/>
</dbReference>
<accession>A0ABP1F9K6</accession>
<dbReference type="InterPro" id="IPR045474">
    <property type="entry name" value="GEVED"/>
</dbReference>
<dbReference type="InterPro" id="IPR013783">
    <property type="entry name" value="Ig-like_fold"/>
</dbReference>
<evidence type="ECO:0000259" key="5">
    <source>
        <dbReference type="PROSITE" id="PS50853"/>
    </source>
</evidence>
<dbReference type="Pfam" id="PF00041">
    <property type="entry name" value="fn3"/>
    <property type="match status" value="4"/>
</dbReference>
<feature type="region of interest" description="Disordered" evidence="3">
    <location>
        <begin position="981"/>
        <end position="1006"/>
    </location>
</feature>
<dbReference type="EMBL" id="CAXJRC010000022">
    <property type="protein sequence ID" value="CAL2107066.1"/>
    <property type="molecule type" value="Genomic_DNA"/>
</dbReference>
<dbReference type="PANTHER" id="PTHR13817">
    <property type="entry name" value="TITIN"/>
    <property type="match status" value="1"/>
</dbReference>